<dbReference type="SUPFAM" id="SSF56300">
    <property type="entry name" value="Metallo-dependent phosphatases"/>
    <property type="match status" value="1"/>
</dbReference>
<dbReference type="GO" id="GO:0000166">
    <property type="term" value="F:nucleotide binding"/>
    <property type="evidence" value="ECO:0007669"/>
    <property type="project" value="UniProtKB-KW"/>
</dbReference>
<dbReference type="Gene3D" id="3.60.21.10">
    <property type="match status" value="1"/>
</dbReference>
<dbReference type="PANTHER" id="PTHR11575">
    <property type="entry name" value="5'-NUCLEOTIDASE-RELATED"/>
    <property type="match status" value="1"/>
</dbReference>
<evidence type="ECO:0000256" key="1">
    <source>
        <dbReference type="ARBA" id="ARBA00006654"/>
    </source>
</evidence>
<dbReference type="NCBIfam" id="TIGR01530">
    <property type="entry name" value="nadN"/>
    <property type="match status" value="1"/>
</dbReference>
<dbReference type="GO" id="GO:0008253">
    <property type="term" value="F:5'-nucleotidase activity"/>
    <property type="evidence" value="ECO:0007669"/>
    <property type="project" value="InterPro"/>
</dbReference>
<evidence type="ECO:0000259" key="4">
    <source>
        <dbReference type="Pfam" id="PF00149"/>
    </source>
</evidence>
<dbReference type="InterPro" id="IPR036907">
    <property type="entry name" value="5'-Nucleotdase_C_sf"/>
</dbReference>
<evidence type="ECO:0000256" key="3">
    <source>
        <dbReference type="RuleBase" id="RU362119"/>
    </source>
</evidence>
<dbReference type="Gene3D" id="3.90.780.10">
    <property type="entry name" value="5'-Nucleotidase, C-terminal domain"/>
    <property type="match status" value="1"/>
</dbReference>
<dbReference type="Pfam" id="PF00149">
    <property type="entry name" value="Metallophos"/>
    <property type="match status" value="1"/>
</dbReference>
<dbReference type="Proteomes" id="UP000198519">
    <property type="component" value="Unassembled WGS sequence"/>
</dbReference>
<evidence type="ECO:0000313" key="6">
    <source>
        <dbReference type="EMBL" id="SFM00077.1"/>
    </source>
</evidence>
<dbReference type="GO" id="GO:0046872">
    <property type="term" value="F:metal ion binding"/>
    <property type="evidence" value="ECO:0007669"/>
    <property type="project" value="InterPro"/>
</dbReference>
<dbReference type="AlphaFoldDB" id="A0A1I4MAX8"/>
<evidence type="ECO:0000259" key="5">
    <source>
        <dbReference type="Pfam" id="PF02872"/>
    </source>
</evidence>
<evidence type="ECO:0000313" key="7">
    <source>
        <dbReference type="Proteomes" id="UP000198519"/>
    </source>
</evidence>
<dbReference type="InterPro" id="IPR006179">
    <property type="entry name" value="5_nucleotidase/apyrase"/>
</dbReference>
<evidence type="ECO:0000256" key="2">
    <source>
        <dbReference type="ARBA" id="ARBA00022729"/>
    </source>
</evidence>
<accession>A0A1I4MAX8</accession>
<dbReference type="STRING" id="488535.SAMN04487963_0948"/>
<keyword evidence="7" id="KW-1185">Reference proteome</keyword>
<dbReference type="InterPro" id="IPR008334">
    <property type="entry name" value="5'-Nucleotdase_C"/>
</dbReference>
<dbReference type="InterPro" id="IPR029052">
    <property type="entry name" value="Metallo-depent_PP-like"/>
</dbReference>
<keyword evidence="2" id="KW-0732">Signal</keyword>
<dbReference type="GO" id="GO:0009166">
    <property type="term" value="P:nucleotide catabolic process"/>
    <property type="evidence" value="ECO:0007669"/>
    <property type="project" value="InterPro"/>
</dbReference>
<feature type="domain" description="5'-Nucleotidase C-terminal" evidence="5">
    <location>
        <begin position="415"/>
        <end position="561"/>
    </location>
</feature>
<dbReference type="EMBL" id="FOUE01000001">
    <property type="protein sequence ID" value="SFM00077.1"/>
    <property type="molecule type" value="Genomic_DNA"/>
</dbReference>
<comment type="similarity">
    <text evidence="1 3">Belongs to the 5'-nucleotidase family.</text>
</comment>
<reference evidence="7" key="1">
    <citation type="submission" date="2016-10" db="EMBL/GenBank/DDBJ databases">
        <authorList>
            <person name="Varghese N."/>
            <person name="Submissions S."/>
        </authorList>
    </citation>
    <scope>NUCLEOTIDE SEQUENCE [LARGE SCALE GENOMIC DNA]</scope>
    <source>
        <strain evidence="7">CGMCC 1.7061</strain>
    </source>
</reference>
<dbReference type="PRINTS" id="PR01607">
    <property type="entry name" value="APYRASEFAMLY"/>
</dbReference>
<dbReference type="PROSITE" id="PS00786">
    <property type="entry name" value="5_NUCLEOTIDASE_2"/>
    <property type="match status" value="1"/>
</dbReference>
<keyword evidence="3" id="KW-0378">Hydrolase</keyword>
<dbReference type="OrthoDB" id="9803927at2"/>
<dbReference type="InterPro" id="IPR006146">
    <property type="entry name" value="5'-Nucleotdase_CS"/>
</dbReference>
<proteinExistence type="inferred from homology"/>
<dbReference type="Pfam" id="PF02872">
    <property type="entry name" value="5_nucleotid_C"/>
    <property type="match status" value="1"/>
</dbReference>
<dbReference type="PROSITE" id="PS00785">
    <property type="entry name" value="5_NUCLEOTIDASE_1"/>
    <property type="match status" value="1"/>
</dbReference>
<dbReference type="GO" id="GO:0008768">
    <property type="term" value="F:UDP-sugar diphosphatase activity"/>
    <property type="evidence" value="ECO:0007669"/>
    <property type="project" value="TreeGrafter"/>
</dbReference>
<sequence length="612" mass="65129">MVRKPALALIPLLALAGCNDDDSSPAKESSPLEINILHINDHHSHLEAGSLGLMIAGQETEFASGGFPRVASKMMEREAALDNVLKLHAGDAITGTLYFTSFEGEADAELMNLVCFDAFALGNHEFDRSDEGLQQFLDQLASGSCNTPVLAANVKPAVGTPLAPVTENDYIQPYTVKEIDGQRVAIIGIDIANKTQASSSPLASTTFLDETTTAQAMIDELQADGVNKIILLTHYQYQNDIALAEALSGVDVIVGGDSHTLLGDFDAYGLGSAGAYPTQAINADGDKVCVVQAWQYAQVVGELNVKWDAEGKVSECSGVPHLLLGDAMVRETEAGEEYEPSGNERQAILDAIADDAQLSLVADDITVAAALKVYTDQLDTFRNKVVGMATEDLCLERIPGAGGRSEIPGCDDQTKDRGSDISNLVAQAFLYLSKNADVAIQNGGGVRTDIAQGDITIGDAYTLLPFANTLTDLTMTGAEIRQVLNEAVDFAHAPGGSSGAYPYAAGLRWEVDMNLAAGERLFNIEVKDRDGTEWRPLTDAEQLNVVTNSFTAGGRDGYVTFGTVSDDGRAVDTFLDYAQSFVDYVEEVGTLSKPALDDYSTQSYIPPAPAAM</sequence>
<keyword evidence="3" id="KW-0547">Nucleotide-binding</keyword>
<protein>
    <submittedName>
        <fullName evidence="6">5'-nucleotidase</fullName>
    </submittedName>
</protein>
<dbReference type="InterPro" id="IPR004843">
    <property type="entry name" value="Calcineurin-like_PHP"/>
</dbReference>
<dbReference type="PROSITE" id="PS51257">
    <property type="entry name" value="PROKAR_LIPOPROTEIN"/>
    <property type="match status" value="1"/>
</dbReference>
<dbReference type="GO" id="GO:0030288">
    <property type="term" value="C:outer membrane-bounded periplasmic space"/>
    <property type="evidence" value="ECO:0007669"/>
    <property type="project" value="TreeGrafter"/>
</dbReference>
<dbReference type="PANTHER" id="PTHR11575:SF24">
    <property type="entry name" value="5'-NUCLEOTIDASE"/>
    <property type="match status" value="1"/>
</dbReference>
<gene>
    <name evidence="6" type="ORF">SAMN04487963_0948</name>
</gene>
<feature type="domain" description="Calcineurin-like phosphoesterase" evidence="4">
    <location>
        <begin position="35"/>
        <end position="260"/>
    </location>
</feature>
<dbReference type="InterPro" id="IPR006420">
    <property type="entry name" value="NadN"/>
</dbReference>
<name>A0A1I4MAX8_9GAMM</name>
<organism evidence="6 7">
    <name type="scientific">Marinobacter zhejiangensis</name>
    <dbReference type="NCBI Taxonomy" id="488535"/>
    <lineage>
        <taxon>Bacteria</taxon>
        <taxon>Pseudomonadati</taxon>
        <taxon>Pseudomonadota</taxon>
        <taxon>Gammaproteobacteria</taxon>
        <taxon>Pseudomonadales</taxon>
        <taxon>Marinobacteraceae</taxon>
        <taxon>Marinobacter</taxon>
    </lineage>
</organism>
<dbReference type="RefSeq" id="WP_092020705.1">
    <property type="nucleotide sequence ID" value="NZ_FOUE01000001.1"/>
</dbReference>
<dbReference type="SUPFAM" id="SSF55816">
    <property type="entry name" value="5'-nucleotidase (syn. UDP-sugar hydrolase), C-terminal domain"/>
    <property type="match status" value="1"/>
</dbReference>